<accession>A0ABW1YAV5</accession>
<organism evidence="1 2">
    <name type="scientific">Deinococcus lacus</name>
    <dbReference type="NCBI Taxonomy" id="392561"/>
    <lineage>
        <taxon>Bacteria</taxon>
        <taxon>Thermotogati</taxon>
        <taxon>Deinococcota</taxon>
        <taxon>Deinococci</taxon>
        <taxon>Deinococcales</taxon>
        <taxon>Deinococcaceae</taxon>
        <taxon>Deinococcus</taxon>
    </lineage>
</organism>
<gene>
    <name evidence="1" type="ORF">ACFP81_04370</name>
</gene>
<keyword evidence="2" id="KW-1185">Reference proteome</keyword>
<evidence type="ECO:0000313" key="1">
    <source>
        <dbReference type="EMBL" id="MFC6591324.1"/>
    </source>
</evidence>
<reference evidence="2" key="1">
    <citation type="journal article" date="2019" name="Int. J. Syst. Evol. Microbiol.">
        <title>The Global Catalogue of Microorganisms (GCM) 10K type strain sequencing project: providing services to taxonomists for standard genome sequencing and annotation.</title>
        <authorList>
            <consortium name="The Broad Institute Genomics Platform"/>
            <consortium name="The Broad Institute Genome Sequencing Center for Infectious Disease"/>
            <person name="Wu L."/>
            <person name="Ma J."/>
        </authorList>
    </citation>
    <scope>NUCLEOTIDE SEQUENCE [LARGE SCALE GENOMIC DNA]</scope>
    <source>
        <strain evidence="2">CGMCC 1.15772</strain>
    </source>
</reference>
<proteinExistence type="predicted"/>
<name>A0ABW1YAV5_9DEIO</name>
<evidence type="ECO:0000313" key="2">
    <source>
        <dbReference type="Proteomes" id="UP001596297"/>
    </source>
</evidence>
<dbReference type="EMBL" id="JBHSWD010000001">
    <property type="protein sequence ID" value="MFC6591324.1"/>
    <property type="molecule type" value="Genomic_DNA"/>
</dbReference>
<protein>
    <submittedName>
        <fullName evidence="1">Uncharacterized protein</fullName>
    </submittedName>
</protein>
<comment type="caution">
    <text evidence="1">The sequence shown here is derived from an EMBL/GenBank/DDBJ whole genome shotgun (WGS) entry which is preliminary data.</text>
</comment>
<dbReference type="Proteomes" id="UP001596297">
    <property type="component" value="Unassembled WGS sequence"/>
</dbReference>
<dbReference type="RefSeq" id="WP_380082325.1">
    <property type="nucleotide sequence ID" value="NZ_JBHSWD010000001.1"/>
</dbReference>
<sequence>MATAPDLSALALKDAKGRARLMLMVTGDGTASIQFLDENEKVIKTIGLD</sequence>